<dbReference type="AlphaFoldDB" id="A0A1X7V767"/>
<name>A0A1X7V767_AMPQE</name>
<dbReference type="InParanoid" id="A0A1X7V767"/>
<protein>
    <recommendedName>
        <fullName evidence="1">PiggyBac transposable element-derived protein domain-containing protein</fullName>
    </recommendedName>
</protein>
<accession>A0A1X7V767</accession>
<sequence length="166" mass="18870">MEDDLDIENDEVAVEDNDCDVDFDVESDDEEDKQDDETVIIDNSDITDIENDDLDNTIKDVSIDEAMIPFQGRSTHKQYMPMKPIKGGLKVWTLSNGKTGYVSQFEVYTGKKGNSVENGLGASVVMNLSSHLRNKYRNETSSKHCRSLMQSSLIGIVWMWDFEEQM</sequence>
<reference evidence="2" key="1">
    <citation type="submission" date="2017-05" db="UniProtKB">
        <authorList>
            <consortium name="EnsemblMetazoa"/>
        </authorList>
    </citation>
    <scope>IDENTIFICATION</scope>
</reference>
<feature type="domain" description="PiggyBac transposable element-derived protein" evidence="1">
    <location>
        <begin position="60"/>
        <end position="147"/>
    </location>
</feature>
<dbReference type="PANTHER" id="PTHR46599">
    <property type="entry name" value="PIGGYBAC TRANSPOSABLE ELEMENT-DERIVED PROTEIN 4"/>
    <property type="match status" value="1"/>
</dbReference>
<evidence type="ECO:0000313" key="2">
    <source>
        <dbReference type="EnsemblMetazoa" id="Aqu2.1.35841_001"/>
    </source>
</evidence>
<dbReference type="OrthoDB" id="5985989at2759"/>
<dbReference type="Pfam" id="PF13843">
    <property type="entry name" value="DDE_Tnp_1_7"/>
    <property type="match status" value="1"/>
</dbReference>
<dbReference type="PANTHER" id="PTHR46599:SF3">
    <property type="entry name" value="PIGGYBAC TRANSPOSABLE ELEMENT-DERIVED PROTEIN 4"/>
    <property type="match status" value="1"/>
</dbReference>
<dbReference type="InterPro" id="IPR029526">
    <property type="entry name" value="PGBD"/>
</dbReference>
<evidence type="ECO:0000259" key="1">
    <source>
        <dbReference type="Pfam" id="PF13843"/>
    </source>
</evidence>
<dbReference type="EnsemblMetazoa" id="Aqu2.1.35841_001">
    <property type="protein sequence ID" value="Aqu2.1.35841_001"/>
    <property type="gene ID" value="Aqu2.1.35841"/>
</dbReference>
<proteinExistence type="predicted"/>
<organism evidence="2">
    <name type="scientific">Amphimedon queenslandica</name>
    <name type="common">Sponge</name>
    <dbReference type="NCBI Taxonomy" id="400682"/>
    <lineage>
        <taxon>Eukaryota</taxon>
        <taxon>Metazoa</taxon>
        <taxon>Porifera</taxon>
        <taxon>Demospongiae</taxon>
        <taxon>Heteroscleromorpha</taxon>
        <taxon>Haplosclerida</taxon>
        <taxon>Niphatidae</taxon>
        <taxon>Amphimedon</taxon>
    </lineage>
</organism>
<dbReference type="STRING" id="400682.A0A1X7V767"/>